<sequence length="196" mass="20859">MSPPMAKLLVLLLSIHAVSLRTTAGGNPIPPTRLLQSTKPSPFVGEKEKLSHLRLFWHDIVSGPRPTAVSVAGGAATNSSSTLFGAVFVIDDPLTVGPEMSSGIVGRAQGLYASAALETVGILMAMNFVFVEGKYNGSTVAVMGRNQVFATVREMPIVGGSGLFRLARGYVQARTHYFDAKSGDAVVEYNCYVIHY</sequence>
<comment type="similarity">
    <text evidence="1 4">Belongs to the plant dirigent protein family.</text>
</comment>
<organism evidence="5 6">
    <name type="scientific">Platanthera zijinensis</name>
    <dbReference type="NCBI Taxonomy" id="2320716"/>
    <lineage>
        <taxon>Eukaryota</taxon>
        <taxon>Viridiplantae</taxon>
        <taxon>Streptophyta</taxon>
        <taxon>Embryophyta</taxon>
        <taxon>Tracheophyta</taxon>
        <taxon>Spermatophyta</taxon>
        <taxon>Magnoliopsida</taxon>
        <taxon>Liliopsida</taxon>
        <taxon>Asparagales</taxon>
        <taxon>Orchidaceae</taxon>
        <taxon>Orchidoideae</taxon>
        <taxon>Orchideae</taxon>
        <taxon>Orchidinae</taxon>
        <taxon>Platanthera</taxon>
    </lineage>
</organism>
<comment type="subcellular location">
    <subcellularLocation>
        <location evidence="4">Secreted</location>
        <location evidence="4">Extracellular space</location>
        <location evidence="4">Apoplast</location>
    </subcellularLocation>
</comment>
<dbReference type="AlphaFoldDB" id="A0AAP0FT83"/>
<dbReference type="InterPro" id="IPR044859">
    <property type="entry name" value="Allene_oxi_cyc_Dirigent"/>
</dbReference>
<keyword evidence="3 4" id="KW-0964">Secreted</keyword>
<dbReference type="PANTHER" id="PTHR21495">
    <property type="entry name" value="NUCLEOPORIN-RELATED"/>
    <property type="match status" value="1"/>
</dbReference>
<feature type="signal peptide" evidence="4">
    <location>
        <begin position="1"/>
        <end position="20"/>
    </location>
</feature>
<evidence type="ECO:0000256" key="2">
    <source>
        <dbReference type="ARBA" id="ARBA00011738"/>
    </source>
</evidence>
<comment type="subunit">
    <text evidence="2 4">Homodimer.</text>
</comment>
<dbReference type="GO" id="GO:0009699">
    <property type="term" value="P:phenylpropanoid biosynthetic process"/>
    <property type="evidence" value="ECO:0007669"/>
    <property type="project" value="UniProtKB-ARBA"/>
</dbReference>
<evidence type="ECO:0000256" key="1">
    <source>
        <dbReference type="ARBA" id="ARBA00010746"/>
    </source>
</evidence>
<protein>
    <recommendedName>
        <fullName evidence="4">Dirigent protein</fullName>
    </recommendedName>
</protein>
<name>A0AAP0FT83_9ASPA</name>
<keyword evidence="6" id="KW-1185">Reference proteome</keyword>
<comment type="function">
    <text evidence="4">Dirigent proteins impart stereoselectivity on the phenoxy radical-coupling reaction, yielding optically active lignans from two molecules of coniferyl alcohol in the biosynthesis of lignans, flavonolignans, and alkaloids and thus plays a central role in plant secondary metabolism.</text>
</comment>
<dbReference type="EMBL" id="JBBWWQ010000021">
    <property type="protein sequence ID" value="KAK8914058.1"/>
    <property type="molecule type" value="Genomic_DNA"/>
</dbReference>
<comment type="caution">
    <text evidence="5">The sequence shown here is derived from an EMBL/GenBank/DDBJ whole genome shotgun (WGS) entry which is preliminary data.</text>
</comment>
<dbReference type="GO" id="GO:0048046">
    <property type="term" value="C:apoplast"/>
    <property type="evidence" value="ECO:0007669"/>
    <property type="project" value="UniProtKB-SubCell"/>
</dbReference>
<reference evidence="5 6" key="1">
    <citation type="journal article" date="2022" name="Nat. Plants">
        <title>Genomes of leafy and leafless Platanthera orchids illuminate the evolution of mycoheterotrophy.</title>
        <authorList>
            <person name="Li M.H."/>
            <person name="Liu K.W."/>
            <person name="Li Z."/>
            <person name="Lu H.C."/>
            <person name="Ye Q.L."/>
            <person name="Zhang D."/>
            <person name="Wang J.Y."/>
            <person name="Li Y.F."/>
            <person name="Zhong Z.M."/>
            <person name="Liu X."/>
            <person name="Yu X."/>
            <person name="Liu D.K."/>
            <person name="Tu X.D."/>
            <person name="Liu B."/>
            <person name="Hao Y."/>
            <person name="Liao X.Y."/>
            <person name="Jiang Y.T."/>
            <person name="Sun W.H."/>
            <person name="Chen J."/>
            <person name="Chen Y.Q."/>
            <person name="Ai Y."/>
            <person name="Zhai J.W."/>
            <person name="Wu S.S."/>
            <person name="Zhou Z."/>
            <person name="Hsiao Y.Y."/>
            <person name="Wu W.L."/>
            <person name="Chen Y.Y."/>
            <person name="Lin Y.F."/>
            <person name="Hsu J.L."/>
            <person name="Li C.Y."/>
            <person name="Wang Z.W."/>
            <person name="Zhao X."/>
            <person name="Zhong W.Y."/>
            <person name="Ma X.K."/>
            <person name="Ma L."/>
            <person name="Huang J."/>
            <person name="Chen G.Z."/>
            <person name="Huang M.Z."/>
            <person name="Huang L."/>
            <person name="Peng D.H."/>
            <person name="Luo Y.B."/>
            <person name="Zou S.Q."/>
            <person name="Chen S.P."/>
            <person name="Lan S."/>
            <person name="Tsai W.C."/>
            <person name="Van de Peer Y."/>
            <person name="Liu Z.J."/>
        </authorList>
    </citation>
    <scope>NUCLEOTIDE SEQUENCE [LARGE SCALE GENOMIC DNA]</scope>
    <source>
        <strain evidence="5">Lor287</strain>
    </source>
</reference>
<evidence type="ECO:0000313" key="6">
    <source>
        <dbReference type="Proteomes" id="UP001418222"/>
    </source>
</evidence>
<dbReference type="Proteomes" id="UP001418222">
    <property type="component" value="Unassembled WGS sequence"/>
</dbReference>
<dbReference type="Pfam" id="PF03018">
    <property type="entry name" value="Dirigent"/>
    <property type="match status" value="1"/>
</dbReference>
<accession>A0AAP0FT83</accession>
<dbReference type="InterPro" id="IPR004265">
    <property type="entry name" value="Dirigent"/>
</dbReference>
<evidence type="ECO:0000256" key="4">
    <source>
        <dbReference type="RuleBase" id="RU363099"/>
    </source>
</evidence>
<keyword evidence="4" id="KW-0052">Apoplast</keyword>
<gene>
    <name evidence="5" type="ORF">KSP39_PZI023994</name>
</gene>
<proteinExistence type="inferred from homology"/>
<keyword evidence="4" id="KW-0732">Signal</keyword>
<feature type="chain" id="PRO_5042668166" description="Dirigent protein" evidence="4">
    <location>
        <begin position="21"/>
        <end position="196"/>
    </location>
</feature>
<evidence type="ECO:0000256" key="3">
    <source>
        <dbReference type="ARBA" id="ARBA00022525"/>
    </source>
</evidence>
<evidence type="ECO:0000313" key="5">
    <source>
        <dbReference type="EMBL" id="KAK8914058.1"/>
    </source>
</evidence>
<dbReference type="Gene3D" id="2.40.480.10">
    <property type="entry name" value="Allene oxide cyclase-like"/>
    <property type="match status" value="1"/>
</dbReference>